<dbReference type="PANTHER" id="PTHR45138:SF9">
    <property type="entry name" value="DIGUANYLATE CYCLASE DGCM-RELATED"/>
    <property type="match status" value="1"/>
</dbReference>
<keyword evidence="5" id="KW-1185">Reference proteome</keyword>
<dbReference type="Proteomes" id="UP000199602">
    <property type="component" value="Unassembled WGS sequence"/>
</dbReference>
<evidence type="ECO:0000256" key="1">
    <source>
        <dbReference type="ARBA" id="ARBA00012528"/>
    </source>
</evidence>
<dbReference type="SUPFAM" id="SSF55073">
    <property type="entry name" value="Nucleotide cyclase"/>
    <property type="match status" value="1"/>
</dbReference>
<evidence type="ECO:0000313" key="5">
    <source>
        <dbReference type="Proteomes" id="UP000199602"/>
    </source>
</evidence>
<accession>A0A1H0CE20</accession>
<gene>
    <name evidence="4" type="ORF">SAMN04488516_10312</name>
</gene>
<evidence type="ECO:0000259" key="3">
    <source>
        <dbReference type="PROSITE" id="PS50887"/>
    </source>
</evidence>
<dbReference type="PROSITE" id="PS50887">
    <property type="entry name" value="GGDEF"/>
    <property type="match status" value="1"/>
</dbReference>
<organism evidence="4 5">
    <name type="scientific">Desulfonauticus submarinus</name>
    <dbReference type="NCBI Taxonomy" id="206665"/>
    <lineage>
        <taxon>Bacteria</taxon>
        <taxon>Pseudomonadati</taxon>
        <taxon>Thermodesulfobacteriota</taxon>
        <taxon>Desulfovibrionia</taxon>
        <taxon>Desulfovibrionales</taxon>
        <taxon>Desulfonauticaceae</taxon>
        <taxon>Desulfonauticus</taxon>
    </lineage>
</organism>
<sequence length="467" mass="53535">MQEIGFIFVGKEKSVFNKLDSFLPEAPRKWVDDLSNESSIFSFWPIYFIDLTTIKNRNFLSLKEGQVVFIVSQKSDLDNIYEFPSNFLGVLTHPITKTQLVSLIKKATDLFELYTDILHMTKEISLEREILARKNALLTFLNRILTRANECLDVERIFQIAREELENVLPTEGVGGIFWWGSDADAVQCFIPQGNQENVMAWQEFLLSLAERFHHKIKEFQLNLFKIKDIKNFSRDKVILVPLKSQKSVYGCLVVLSPERGRLGKDQVQVLHSACNHLGLAILNALRFEEIKVRADHDGLTGLYNRRHFEESLRLEIKRHQRNGRSLGLLLLDVDFFKSINDKYGHLVGDMVLKKIANLVQTSVRETDIVARYGGEEFVVLLPETTEECAWILAQRIREKIEKTYFAADGKKFRVTVSIGVTSLRPGPFTPAENFILEADQALYLAKNSGRNMVCTSSEVKCKELPN</sequence>
<dbReference type="PANTHER" id="PTHR45138">
    <property type="entry name" value="REGULATORY COMPONENTS OF SENSORY TRANSDUCTION SYSTEM"/>
    <property type="match status" value="1"/>
</dbReference>
<comment type="catalytic activity">
    <reaction evidence="2">
        <text>2 GTP = 3',3'-c-di-GMP + 2 diphosphate</text>
        <dbReference type="Rhea" id="RHEA:24898"/>
        <dbReference type="ChEBI" id="CHEBI:33019"/>
        <dbReference type="ChEBI" id="CHEBI:37565"/>
        <dbReference type="ChEBI" id="CHEBI:58805"/>
        <dbReference type="EC" id="2.7.7.65"/>
    </reaction>
</comment>
<dbReference type="SUPFAM" id="SSF55781">
    <property type="entry name" value="GAF domain-like"/>
    <property type="match status" value="1"/>
</dbReference>
<name>A0A1H0CE20_9BACT</name>
<dbReference type="SMART" id="SM00267">
    <property type="entry name" value="GGDEF"/>
    <property type="match status" value="1"/>
</dbReference>
<evidence type="ECO:0000256" key="2">
    <source>
        <dbReference type="ARBA" id="ARBA00034247"/>
    </source>
</evidence>
<dbReference type="InterPro" id="IPR029787">
    <property type="entry name" value="Nucleotide_cyclase"/>
</dbReference>
<dbReference type="RefSeq" id="WP_092064009.1">
    <property type="nucleotide sequence ID" value="NZ_FNIN01000003.1"/>
</dbReference>
<dbReference type="STRING" id="206665.SAMN04488516_10312"/>
<reference evidence="4 5" key="1">
    <citation type="submission" date="2016-10" db="EMBL/GenBank/DDBJ databases">
        <authorList>
            <person name="de Groot N.N."/>
        </authorList>
    </citation>
    <scope>NUCLEOTIDE SEQUENCE [LARGE SCALE GENOMIC DNA]</scope>
    <source>
        <strain evidence="4 5">DSM 15269</strain>
    </source>
</reference>
<feature type="domain" description="GGDEF" evidence="3">
    <location>
        <begin position="325"/>
        <end position="459"/>
    </location>
</feature>
<dbReference type="FunFam" id="3.30.70.270:FF:000001">
    <property type="entry name" value="Diguanylate cyclase domain protein"/>
    <property type="match status" value="1"/>
</dbReference>
<dbReference type="EMBL" id="FNIN01000003">
    <property type="protein sequence ID" value="SDN56066.1"/>
    <property type="molecule type" value="Genomic_DNA"/>
</dbReference>
<dbReference type="Gene3D" id="3.30.450.40">
    <property type="match status" value="1"/>
</dbReference>
<dbReference type="Pfam" id="PF00990">
    <property type="entry name" value="GGDEF"/>
    <property type="match status" value="1"/>
</dbReference>
<dbReference type="InterPro" id="IPR050469">
    <property type="entry name" value="Diguanylate_Cyclase"/>
</dbReference>
<protein>
    <recommendedName>
        <fullName evidence="1">diguanylate cyclase</fullName>
        <ecNumber evidence="1">2.7.7.65</ecNumber>
    </recommendedName>
</protein>
<dbReference type="Gene3D" id="3.30.70.270">
    <property type="match status" value="1"/>
</dbReference>
<dbReference type="InterPro" id="IPR043128">
    <property type="entry name" value="Rev_trsase/Diguanyl_cyclase"/>
</dbReference>
<proteinExistence type="predicted"/>
<dbReference type="EC" id="2.7.7.65" evidence="1"/>
<dbReference type="AlphaFoldDB" id="A0A1H0CE20"/>
<dbReference type="InterPro" id="IPR000160">
    <property type="entry name" value="GGDEF_dom"/>
</dbReference>
<dbReference type="NCBIfam" id="TIGR00254">
    <property type="entry name" value="GGDEF"/>
    <property type="match status" value="1"/>
</dbReference>
<dbReference type="GO" id="GO:0052621">
    <property type="term" value="F:diguanylate cyclase activity"/>
    <property type="evidence" value="ECO:0007669"/>
    <property type="project" value="UniProtKB-EC"/>
</dbReference>
<evidence type="ECO:0000313" key="4">
    <source>
        <dbReference type="EMBL" id="SDN56066.1"/>
    </source>
</evidence>
<dbReference type="InterPro" id="IPR029016">
    <property type="entry name" value="GAF-like_dom_sf"/>
</dbReference>
<dbReference type="OrthoDB" id="9759607at2"/>
<dbReference type="CDD" id="cd01949">
    <property type="entry name" value="GGDEF"/>
    <property type="match status" value="1"/>
</dbReference>